<organism evidence="1 2">
    <name type="scientific">Polaribacter sejongensis</name>
    <dbReference type="NCBI Taxonomy" id="985043"/>
    <lineage>
        <taxon>Bacteria</taxon>
        <taxon>Pseudomonadati</taxon>
        <taxon>Bacteroidota</taxon>
        <taxon>Flavobacteriia</taxon>
        <taxon>Flavobacteriales</taxon>
        <taxon>Flavobacteriaceae</taxon>
    </lineage>
</organism>
<name>A0AAJ1VHG1_9FLAO</name>
<dbReference type="AlphaFoldDB" id="A0AAJ1VHG1"/>
<gene>
    <name evidence="1" type="ORF">QWY81_12860</name>
</gene>
<dbReference type="Proteomes" id="UP001228636">
    <property type="component" value="Unassembled WGS sequence"/>
</dbReference>
<evidence type="ECO:0000313" key="2">
    <source>
        <dbReference type="Proteomes" id="UP001228636"/>
    </source>
</evidence>
<sequence>MHATKIILIAFSFLFFSCGNKKTNPEVKSEISTEKETPITFKNKGHELVYNTVQKTGNYQTLAAKKDVVYTYSYQTPDGKTDISTEKYIFDGELSYGAYTKHERTLTDLKGEVEQGHDGNEYWLKNNGEIITGPAALKKVAFNRPTNFYWFCMIQKLLDPSVEYQYINEQTIEGTVYDVVKITFDGSNNKPKDIYQVYINKETKMIDQFLFTVMDFAKSDPLLMQLKYENIEGILIPTQRKYKASNWDAEVTDAPWIQVNWTNIKFNNGLQKAMFKK</sequence>
<proteinExistence type="predicted"/>
<evidence type="ECO:0000313" key="1">
    <source>
        <dbReference type="EMBL" id="MDN3620349.1"/>
    </source>
</evidence>
<dbReference type="EMBL" id="JAUFQH010000010">
    <property type="protein sequence ID" value="MDN3620349.1"/>
    <property type="molecule type" value="Genomic_DNA"/>
</dbReference>
<dbReference type="RefSeq" id="WP_261973407.1">
    <property type="nucleotide sequence ID" value="NZ_CP103460.1"/>
</dbReference>
<protein>
    <submittedName>
        <fullName evidence="1">Uncharacterized protein</fullName>
    </submittedName>
</protein>
<accession>A0AAJ1VHG1</accession>
<reference evidence="1 2" key="1">
    <citation type="journal article" date="2014" name="Int. J. Syst. Evol. Microbiol.">
        <title>Complete genome sequence of Corynebacterium casei LMG S-19264T (=DSM 44701T), isolated from a smear-ripened cheese.</title>
        <authorList>
            <consortium name="US DOE Joint Genome Institute (JGI-PGF)"/>
            <person name="Walter F."/>
            <person name="Albersmeier A."/>
            <person name="Kalinowski J."/>
            <person name="Ruckert C."/>
        </authorList>
    </citation>
    <scope>NUCLEOTIDE SEQUENCE [LARGE SCALE GENOMIC DNA]</scope>
    <source>
        <strain evidence="1 2">CECT 8670</strain>
    </source>
</reference>
<comment type="caution">
    <text evidence="1">The sequence shown here is derived from an EMBL/GenBank/DDBJ whole genome shotgun (WGS) entry which is preliminary data.</text>
</comment>
<dbReference type="PROSITE" id="PS51257">
    <property type="entry name" value="PROKAR_LIPOPROTEIN"/>
    <property type="match status" value="1"/>
</dbReference>